<feature type="binding site" evidence="6">
    <location>
        <position position="20"/>
    </location>
    <ligand>
        <name>Ca(2+)</name>
        <dbReference type="ChEBI" id="CHEBI:29108"/>
        <label>3</label>
    </ligand>
</feature>
<organism evidence="8 9">
    <name type="scientific">Cirrhinus mrigala</name>
    <name type="common">Mrigala</name>
    <dbReference type="NCBI Taxonomy" id="683832"/>
    <lineage>
        <taxon>Eukaryota</taxon>
        <taxon>Metazoa</taxon>
        <taxon>Chordata</taxon>
        <taxon>Craniata</taxon>
        <taxon>Vertebrata</taxon>
        <taxon>Euteleostomi</taxon>
        <taxon>Actinopterygii</taxon>
        <taxon>Neopterygii</taxon>
        <taxon>Teleostei</taxon>
        <taxon>Ostariophysi</taxon>
        <taxon>Cypriniformes</taxon>
        <taxon>Cyprinidae</taxon>
        <taxon>Labeoninae</taxon>
        <taxon>Labeonini</taxon>
        <taxon>Cirrhinus</taxon>
    </lineage>
</organism>
<dbReference type="PRINTS" id="PR00138">
    <property type="entry name" value="MATRIXIN"/>
</dbReference>
<sequence>GALAHAFFPFRGEAHFDMSERWTLSGLKGHNLFLVMAHEIGHTLGLVHSPVRHALMSPYYKKMGSKALLSWDDITAVQQLY</sequence>
<feature type="binding site" evidence="6">
    <location>
        <position position="48"/>
    </location>
    <ligand>
        <name>Zn(2+)</name>
        <dbReference type="ChEBI" id="CHEBI:29105"/>
        <label>2</label>
        <note>catalytic</note>
    </ligand>
</feature>
<evidence type="ECO:0000256" key="5">
    <source>
        <dbReference type="PIRSR" id="PIRSR621190-1"/>
    </source>
</evidence>
<gene>
    <name evidence="8" type="ORF">M9458_029343</name>
</gene>
<feature type="binding site" evidence="6">
    <location>
        <position position="38"/>
    </location>
    <ligand>
        <name>Zn(2+)</name>
        <dbReference type="ChEBI" id="CHEBI:29105"/>
        <label>2</label>
        <note>catalytic</note>
    </ligand>
</feature>
<dbReference type="Gene3D" id="3.40.390.10">
    <property type="entry name" value="Collagenase (Catalytic Domain)"/>
    <property type="match status" value="1"/>
</dbReference>
<feature type="binding site" evidence="6">
    <location>
        <position position="15"/>
    </location>
    <ligand>
        <name>Zn(2+)</name>
        <dbReference type="ChEBI" id="CHEBI:29105"/>
        <label>1</label>
    </ligand>
</feature>
<feature type="domain" description="Peptidase M10 metallopeptidase" evidence="7">
    <location>
        <begin position="1"/>
        <end position="81"/>
    </location>
</feature>
<dbReference type="EMBL" id="JAMKFB020000015">
    <property type="protein sequence ID" value="KAL0173375.1"/>
    <property type="molecule type" value="Genomic_DNA"/>
</dbReference>
<evidence type="ECO:0000256" key="3">
    <source>
        <dbReference type="ARBA" id="ARBA00022801"/>
    </source>
</evidence>
<protein>
    <recommendedName>
        <fullName evidence="7">Peptidase M10 metallopeptidase domain-containing protein</fullName>
    </recommendedName>
</protein>
<evidence type="ECO:0000256" key="1">
    <source>
        <dbReference type="ARBA" id="ARBA00022670"/>
    </source>
</evidence>
<keyword evidence="6" id="KW-0106">Calcium</keyword>
<evidence type="ECO:0000256" key="6">
    <source>
        <dbReference type="PIRSR" id="PIRSR621190-2"/>
    </source>
</evidence>
<dbReference type="PANTHER" id="PTHR10201:SF298">
    <property type="entry name" value="MATRIX METALLOPROTEINASE-28"/>
    <property type="match status" value="1"/>
</dbReference>
<keyword evidence="4 6" id="KW-0862">Zinc</keyword>
<feature type="binding site" evidence="6">
    <location>
        <position position="56"/>
    </location>
    <ligand>
        <name>Zn(2+)</name>
        <dbReference type="ChEBI" id="CHEBI:29105"/>
        <label>2</label>
        <note>catalytic</note>
    </ligand>
</feature>
<dbReference type="InterPro" id="IPR021190">
    <property type="entry name" value="Pept_M10A"/>
</dbReference>
<dbReference type="GO" id="GO:0046872">
    <property type="term" value="F:metal ion binding"/>
    <property type="evidence" value="ECO:0007669"/>
    <property type="project" value="UniProtKB-KW"/>
</dbReference>
<dbReference type="InterPro" id="IPR001818">
    <property type="entry name" value="Pept_M10_metallopeptidase"/>
</dbReference>
<dbReference type="PANTHER" id="PTHR10201">
    <property type="entry name" value="MATRIX METALLOPROTEINASE"/>
    <property type="match status" value="1"/>
</dbReference>
<dbReference type="GO" id="GO:0006508">
    <property type="term" value="P:proteolysis"/>
    <property type="evidence" value="ECO:0007669"/>
    <property type="project" value="UniProtKB-KW"/>
</dbReference>
<feature type="binding site" evidence="6">
    <location>
        <position position="5"/>
    </location>
    <ligand>
        <name>Zn(2+)</name>
        <dbReference type="ChEBI" id="CHEBI:29105"/>
        <label>1</label>
    </ligand>
</feature>
<evidence type="ECO:0000256" key="2">
    <source>
        <dbReference type="ARBA" id="ARBA00022723"/>
    </source>
</evidence>
<dbReference type="Pfam" id="PF00413">
    <property type="entry name" value="Peptidase_M10"/>
    <property type="match status" value="1"/>
</dbReference>
<keyword evidence="2 6" id="KW-0479">Metal-binding</keyword>
<keyword evidence="3" id="KW-0378">Hydrolase</keyword>
<feature type="non-terminal residue" evidence="8">
    <location>
        <position position="81"/>
    </location>
</feature>
<evidence type="ECO:0000313" key="9">
    <source>
        <dbReference type="Proteomes" id="UP001529510"/>
    </source>
</evidence>
<evidence type="ECO:0000259" key="7">
    <source>
        <dbReference type="Pfam" id="PF00413"/>
    </source>
</evidence>
<feature type="binding site" evidence="6">
    <location>
        <position position="17"/>
    </location>
    <ligand>
        <name>Ca(2+)</name>
        <dbReference type="ChEBI" id="CHEBI:29108"/>
        <label>3</label>
    </ligand>
</feature>
<reference evidence="8 9" key="1">
    <citation type="submission" date="2024-05" db="EMBL/GenBank/DDBJ databases">
        <title>Genome sequencing and assembly of Indian major carp, Cirrhinus mrigala (Hamilton, 1822).</title>
        <authorList>
            <person name="Mohindra V."/>
            <person name="Chowdhury L.M."/>
            <person name="Lal K."/>
            <person name="Jena J.K."/>
        </authorList>
    </citation>
    <scope>NUCLEOTIDE SEQUENCE [LARGE SCALE GENOMIC DNA]</scope>
    <source>
        <strain evidence="8">CM1030</strain>
        <tissue evidence="8">Blood</tissue>
    </source>
</reference>
<evidence type="ECO:0000256" key="4">
    <source>
        <dbReference type="ARBA" id="ARBA00022833"/>
    </source>
</evidence>
<comment type="caution">
    <text evidence="8">The sequence shown here is derived from an EMBL/GenBank/DDBJ whole genome shotgun (WGS) entry which is preliminary data.</text>
</comment>
<feature type="binding site" evidence="6">
    <location>
        <position position="20"/>
    </location>
    <ligand>
        <name>Ca(2+)</name>
        <dbReference type="ChEBI" id="CHEBI:29108"/>
        <label>1</label>
    </ligand>
</feature>
<name>A0ABD0PI08_CIRMR</name>
<dbReference type="SUPFAM" id="SSF55486">
    <property type="entry name" value="Metalloproteases ('zincins'), catalytic domain"/>
    <property type="match status" value="1"/>
</dbReference>
<dbReference type="InterPro" id="IPR024079">
    <property type="entry name" value="MetalloPept_cat_dom_sf"/>
</dbReference>
<accession>A0ABD0PI08</accession>
<dbReference type="AlphaFoldDB" id="A0ABD0PI08"/>
<comment type="cofactor">
    <cofactor evidence="6">
        <name>Zn(2+)</name>
        <dbReference type="ChEBI" id="CHEBI:29105"/>
    </cofactor>
    <text evidence="6">Binds 2 Zn(2+) ions per subunit.</text>
</comment>
<comment type="cofactor">
    <cofactor evidence="6">
        <name>Ca(2+)</name>
        <dbReference type="ChEBI" id="CHEBI:29108"/>
    </cofactor>
    <text evidence="6">Can bind about 5 Ca(2+) ions per subunit.</text>
</comment>
<keyword evidence="9" id="KW-1185">Reference proteome</keyword>
<keyword evidence="1" id="KW-0645">Protease</keyword>
<evidence type="ECO:0000313" key="8">
    <source>
        <dbReference type="EMBL" id="KAL0173375.1"/>
    </source>
</evidence>
<feature type="non-terminal residue" evidence="8">
    <location>
        <position position="1"/>
    </location>
</feature>
<proteinExistence type="predicted"/>
<dbReference type="Proteomes" id="UP001529510">
    <property type="component" value="Unassembled WGS sequence"/>
</dbReference>
<feature type="binding site" evidence="6">
    <location>
        <position position="42"/>
    </location>
    <ligand>
        <name>Zn(2+)</name>
        <dbReference type="ChEBI" id="CHEBI:29105"/>
        <label>2</label>
        <note>catalytic</note>
    </ligand>
</feature>
<dbReference type="GO" id="GO:0008233">
    <property type="term" value="F:peptidase activity"/>
    <property type="evidence" value="ECO:0007669"/>
    <property type="project" value="UniProtKB-KW"/>
</dbReference>
<feature type="active site" evidence="5">
    <location>
        <position position="39"/>
    </location>
</feature>